<evidence type="ECO:0000313" key="4">
    <source>
        <dbReference type="Proteomes" id="UP001150062"/>
    </source>
</evidence>
<accession>A0ABQ8Y9G1</accession>
<reference evidence="3" key="1">
    <citation type="submission" date="2022-08" db="EMBL/GenBank/DDBJ databases">
        <title>Novel sulfate-reducing endosymbionts in the free-living metamonad Anaeramoeba.</title>
        <authorList>
            <person name="Jerlstrom-Hultqvist J."/>
            <person name="Cepicka I."/>
            <person name="Gallot-Lavallee L."/>
            <person name="Salas-Leiva D."/>
            <person name="Curtis B.A."/>
            <person name="Zahonova K."/>
            <person name="Pipaliya S."/>
            <person name="Dacks J."/>
            <person name="Roger A.J."/>
        </authorList>
    </citation>
    <scope>NUCLEOTIDE SEQUENCE</scope>
    <source>
        <strain evidence="3">Schooner1</strain>
    </source>
</reference>
<evidence type="ECO:0000256" key="1">
    <source>
        <dbReference type="ARBA" id="ARBA00022468"/>
    </source>
</evidence>
<comment type="caution">
    <text evidence="3">The sequence shown here is derived from an EMBL/GenBank/DDBJ whole genome shotgun (WGS) entry which is preliminary data.</text>
</comment>
<feature type="domain" description="Rap-GAP" evidence="2">
    <location>
        <begin position="621"/>
        <end position="870"/>
    </location>
</feature>
<name>A0ABQ8Y9G1_9EUKA</name>
<dbReference type="Gene3D" id="3.40.50.11210">
    <property type="entry name" value="Rap/Ran-GAP"/>
    <property type="match status" value="1"/>
</dbReference>
<evidence type="ECO:0000313" key="3">
    <source>
        <dbReference type="EMBL" id="KAJ6241224.1"/>
    </source>
</evidence>
<protein>
    <recommendedName>
        <fullName evidence="2">Rap-GAP domain-containing protein</fullName>
    </recommendedName>
</protein>
<evidence type="ECO:0000259" key="2">
    <source>
        <dbReference type="PROSITE" id="PS50085"/>
    </source>
</evidence>
<proteinExistence type="predicted"/>
<organism evidence="3 4">
    <name type="scientific">Anaeramoeba flamelloides</name>
    <dbReference type="NCBI Taxonomy" id="1746091"/>
    <lineage>
        <taxon>Eukaryota</taxon>
        <taxon>Metamonada</taxon>
        <taxon>Anaeramoebidae</taxon>
        <taxon>Anaeramoeba</taxon>
    </lineage>
</organism>
<dbReference type="Pfam" id="PF02145">
    <property type="entry name" value="Rap_GAP"/>
    <property type="match status" value="1"/>
</dbReference>
<keyword evidence="1" id="KW-0343">GTPase activation</keyword>
<dbReference type="PANTHER" id="PTHR21344">
    <property type="entry name" value="RAL GTPASE-ACTIVATING PROTEIN SUBUNIT BETA"/>
    <property type="match status" value="1"/>
</dbReference>
<gene>
    <name evidence="3" type="ORF">M0813_23415</name>
</gene>
<dbReference type="Proteomes" id="UP001150062">
    <property type="component" value="Unassembled WGS sequence"/>
</dbReference>
<dbReference type="InterPro" id="IPR000331">
    <property type="entry name" value="Rap/Ran_GAP_dom"/>
</dbReference>
<dbReference type="SUPFAM" id="SSF111347">
    <property type="entry name" value="Rap/Ran-GAP"/>
    <property type="match status" value="1"/>
</dbReference>
<dbReference type="InterPro" id="IPR039930">
    <property type="entry name" value="RALGAPB"/>
</dbReference>
<keyword evidence="4" id="KW-1185">Reference proteome</keyword>
<dbReference type="PANTHER" id="PTHR21344:SF1">
    <property type="entry name" value="RAL GTPASE-ACTIVATING PROTEIN SUBUNIT BETA"/>
    <property type="match status" value="1"/>
</dbReference>
<dbReference type="EMBL" id="JAOAOG010000195">
    <property type="protein sequence ID" value="KAJ6241224.1"/>
    <property type="molecule type" value="Genomic_DNA"/>
</dbReference>
<sequence>MSAIKDVVTLLLGIGNKTDYKKTKKKMVLPDNPDGNTIIKIFGDWLFETVYKNKIGFEEGVSIAFSILSSIFSTHFIRPFNQEYLNQFYAAIILTFQNLEQYSHSLGAILQHTEQLFLRNLDGLFLLIPHYLKLIKLILTSQTLPFSINISQSSLRRSSIIILKTMICFPNYFNKLSIPPIENYSQECIKDFNIISLFRSTILGSWSNETDPDNAILLLSAMGLFIFETLKKQTTVPPLFLLTIQKYICQPTEIQSQWPIRVLLSAISIIKSISFIVNEIHECSTQTIPNIVTGLSRIITKFLETPTQECSQQEFDLLIISILNTISELIVPHQWIFYYPNIIKEILNSIGQVLETKPKGKGKREKKEKKEKVVGISKNIITEAKFVFFKLMKITGNFPLPNETSTISTHITEEDIKKSFGLSQEEFLKYARFFLNDDNQIITIIDIPENIKNNNDPQTITIIRDLTGKYIWGYFFRMLPLSYKKNPEKYLAKHVWEGKPRPPNYEVTRPPTNKERSELEIKYGITFDTVNKFDKKISGDLKRIQLALTVQHRKEEVYRFLEEEISTLNISKKRPIRDESYSKNYNFNNSKIFLSGFGLLNFQKKQKNKLFNGNKNFYSAIQELDQLSERLQFSIGIIYIAKGQNRNNNGEGIFENKKGDPSYEKFLKQLGEFVDLQTHKGYKGGLKWEKTGRITPYYANNSIEIIYHVSTMLKNINTEEKKEIIGKNKLILVWCNDERHFNPKCIKSENNIIFFIIRPHYTGLSLVTIENYSGIKYYSGLLSKNSLLRKDVLVDLVRISSINHLCETQINEQKKYVHPFLKRNYKIQKIINQFSMSLSNEQFFTSFFSGKFSKMLNTHSDFEIVEKKYF</sequence>
<dbReference type="InterPro" id="IPR035974">
    <property type="entry name" value="Rap/Ran-GAP_sf"/>
</dbReference>
<dbReference type="PROSITE" id="PS50085">
    <property type="entry name" value="RAPGAP"/>
    <property type="match status" value="1"/>
</dbReference>